<name>A0A8J7WRV2_9ACTN</name>
<dbReference type="AlphaFoldDB" id="A0A8J7WRV2"/>
<keyword evidence="7" id="KW-0642">Proline metabolism</keyword>
<dbReference type="EC" id="1.5.5.2" evidence="2"/>
<evidence type="ECO:0000256" key="10">
    <source>
        <dbReference type="PIRSR" id="PIRSR000196-2"/>
    </source>
</evidence>
<evidence type="ECO:0000313" key="13">
    <source>
        <dbReference type="Proteomes" id="UP000677913"/>
    </source>
</evidence>
<keyword evidence="4 10" id="KW-0547">Nucleotide-binding</keyword>
<dbReference type="SUPFAM" id="SSF51730">
    <property type="entry name" value="FAD-linked oxidoreductase"/>
    <property type="match status" value="1"/>
</dbReference>
<dbReference type="UniPathway" id="UPA00261">
    <property type="reaction ID" value="UER00373"/>
</dbReference>
<feature type="binding site" evidence="10">
    <location>
        <position position="202"/>
    </location>
    <ligand>
        <name>FAD</name>
        <dbReference type="ChEBI" id="CHEBI:57692"/>
    </ligand>
</feature>
<dbReference type="PANTHER" id="PTHR13914:SF0">
    <property type="entry name" value="PROLINE DEHYDROGENASE 1, MITOCHONDRIAL"/>
    <property type="match status" value="1"/>
</dbReference>
<dbReference type="InterPro" id="IPR002872">
    <property type="entry name" value="Proline_DH_dom"/>
</dbReference>
<feature type="binding site" evidence="9">
    <location>
        <position position="290"/>
    </location>
    <ligand>
        <name>substrate</name>
    </ligand>
</feature>
<evidence type="ECO:0000256" key="2">
    <source>
        <dbReference type="ARBA" id="ARBA00012695"/>
    </source>
</evidence>
<comment type="caution">
    <text evidence="12">The sequence shown here is derived from an EMBL/GenBank/DDBJ whole genome shotgun (WGS) entry which is preliminary data.</text>
</comment>
<protein>
    <recommendedName>
        <fullName evidence="2">proline dehydrogenase</fullName>
        <ecNumber evidence="2">1.5.5.2</ecNumber>
    </recommendedName>
</protein>
<dbReference type="GO" id="GO:0004657">
    <property type="term" value="F:proline dehydrogenase activity"/>
    <property type="evidence" value="ECO:0007669"/>
    <property type="project" value="UniProtKB-EC"/>
</dbReference>
<gene>
    <name evidence="12" type="ORF">KGA66_18275</name>
</gene>
<keyword evidence="13" id="KW-1185">Reference proteome</keyword>
<organism evidence="12 13">
    <name type="scientific">Actinocrinis puniceicyclus</name>
    <dbReference type="NCBI Taxonomy" id="977794"/>
    <lineage>
        <taxon>Bacteria</taxon>
        <taxon>Bacillati</taxon>
        <taxon>Actinomycetota</taxon>
        <taxon>Actinomycetes</taxon>
        <taxon>Catenulisporales</taxon>
        <taxon>Actinospicaceae</taxon>
        <taxon>Actinocrinis</taxon>
    </lineage>
</organism>
<keyword evidence="3" id="KW-0285">Flavoprotein</keyword>
<evidence type="ECO:0000256" key="4">
    <source>
        <dbReference type="ARBA" id="ARBA00022741"/>
    </source>
</evidence>
<evidence type="ECO:0000313" key="12">
    <source>
        <dbReference type="EMBL" id="MBS2965009.1"/>
    </source>
</evidence>
<evidence type="ECO:0000256" key="7">
    <source>
        <dbReference type="ARBA" id="ARBA00023062"/>
    </source>
</evidence>
<feature type="binding site" evidence="10">
    <location>
        <position position="164"/>
    </location>
    <ligand>
        <name>FAD</name>
        <dbReference type="ChEBI" id="CHEBI:57692"/>
    </ligand>
</feature>
<dbReference type="GO" id="GO:0000166">
    <property type="term" value="F:nucleotide binding"/>
    <property type="evidence" value="ECO:0007669"/>
    <property type="project" value="UniProtKB-KW"/>
</dbReference>
<keyword evidence="6" id="KW-0560">Oxidoreductase</keyword>
<evidence type="ECO:0000256" key="5">
    <source>
        <dbReference type="ARBA" id="ARBA00022827"/>
    </source>
</evidence>
<dbReference type="GO" id="GO:0010133">
    <property type="term" value="P:L-proline catabolic process to L-glutamate"/>
    <property type="evidence" value="ECO:0007669"/>
    <property type="project" value="UniProtKB-UniPathway"/>
</dbReference>
<evidence type="ECO:0000259" key="11">
    <source>
        <dbReference type="Pfam" id="PF01619"/>
    </source>
</evidence>
<comment type="cofactor">
    <cofactor evidence="10">
        <name>FAD</name>
        <dbReference type="ChEBI" id="CHEBI:57692"/>
    </cofactor>
    <text evidence="10">Binds 1 FAD per subunit.</text>
</comment>
<comment type="pathway">
    <text evidence="1">Amino-acid degradation; L-proline degradation into L-glutamate; L-glutamate from L-proline: step 1/2.</text>
</comment>
<dbReference type="PIRSF" id="PIRSF000196">
    <property type="entry name" value="Pro_dehydrog"/>
    <property type="match status" value="1"/>
</dbReference>
<feature type="binding site" evidence="9">
    <location>
        <position position="289"/>
    </location>
    <ligand>
        <name>substrate</name>
    </ligand>
</feature>
<evidence type="ECO:0000256" key="9">
    <source>
        <dbReference type="PIRSR" id="PIRSR000196-1"/>
    </source>
</evidence>
<dbReference type="Proteomes" id="UP000677913">
    <property type="component" value="Unassembled WGS sequence"/>
</dbReference>
<proteinExistence type="predicted"/>
<evidence type="ECO:0000256" key="6">
    <source>
        <dbReference type="ARBA" id="ARBA00023002"/>
    </source>
</evidence>
<dbReference type="RefSeq" id="WP_211469373.1">
    <property type="nucleotide sequence ID" value="NZ_JAGSXH010000066.1"/>
</dbReference>
<dbReference type="Pfam" id="PF01619">
    <property type="entry name" value="Pro_dh"/>
    <property type="match status" value="1"/>
</dbReference>
<evidence type="ECO:0000256" key="8">
    <source>
        <dbReference type="ARBA" id="ARBA00048779"/>
    </source>
</evidence>
<dbReference type="EMBL" id="JAGSXH010000066">
    <property type="protein sequence ID" value="MBS2965009.1"/>
    <property type="molecule type" value="Genomic_DNA"/>
</dbReference>
<feature type="binding site" evidence="10">
    <location>
        <begin position="188"/>
        <end position="190"/>
    </location>
    <ligand>
        <name>FAD</name>
        <dbReference type="ChEBI" id="CHEBI:57692"/>
    </ligand>
</feature>
<dbReference type="PANTHER" id="PTHR13914">
    <property type="entry name" value="PROLINE OXIDASE"/>
    <property type="match status" value="1"/>
</dbReference>
<reference evidence="12" key="1">
    <citation type="submission" date="2021-04" db="EMBL/GenBank/DDBJ databases">
        <title>Genome based classification of Actinospica acidithermotolerans sp. nov., an actinobacterium isolated from an Indonesian hot spring.</title>
        <authorList>
            <person name="Kusuma A.B."/>
            <person name="Putra K.E."/>
            <person name="Nafisah S."/>
            <person name="Loh J."/>
            <person name="Nouioui I."/>
            <person name="Goodfellow M."/>
        </authorList>
    </citation>
    <scope>NUCLEOTIDE SEQUENCE</scope>
    <source>
        <strain evidence="12">DSM 45618</strain>
    </source>
</reference>
<dbReference type="InterPro" id="IPR015659">
    <property type="entry name" value="Proline_oxidase"/>
</dbReference>
<feature type="binding site" evidence="9">
    <location>
        <position position="98"/>
    </location>
    <ligand>
        <name>substrate</name>
    </ligand>
</feature>
<dbReference type="Gene3D" id="3.20.20.220">
    <property type="match status" value="1"/>
</dbReference>
<sequence length="308" mass="33896">MLSSFLLRASRSPRVRDAMVGFPVTRRVVDRFVAGESIESAIRAVRALRADGLHATLDHLGEDTRDAAQAAAIRDAYIELLTVLHRNALADAVEVSVKLSALGQALPDAGEKLALEHARAICEAASAAGTTVTLDMEDHTTVESTLHIVRELRQDFPWVGAVMQSMLLRTPQDCRDLAYPGSRVRLVKGAYAEPPEVAHPRKADVDAAFGECAAILMSGGGYPMIASHDPRMIATGKRAARDAGRQPGEYEFQMLYGIRTDLQRQLAHKGERVRVYVPFGTDWYAYFMRRLAERPANVAFFLRALLGR</sequence>
<comment type="catalytic activity">
    <reaction evidence="8">
        <text>L-proline + a quinone = (S)-1-pyrroline-5-carboxylate + a quinol + H(+)</text>
        <dbReference type="Rhea" id="RHEA:23784"/>
        <dbReference type="ChEBI" id="CHEBI:15378"/>
        <dbReference type="ChEBI" id="CHEBI:17388"/>
        <dbReference type="ChEBI" id="CHEBI:24646"/>
        <dbReference type="ChEBI" id="CHEBI:60039"/>
        <dbReference type="ChEBI" id="CHEBI:132124"/>
        <dbReference type="EC" id="1.5.5.2"/>
    </reaction>
</comment>
<feature type="domain" description="Proline dehydrogenase" evidence="11">
    <location>
        <begin position="42"/>
        <end position="300"/>
    </location>
</feature>
<keyword evidence="5 10" id="KW-0274">FAD</keyword>
<feature type="binding site" evidence="10">
    <location>
        <begin position="227"/>
        <end position="228"/>
    </location>
    <ligand>
        <name>FAD</name>
        <dbReference type="ChEBI" id="CHEBI:57692"/>
    </ligand>
</feature>
<dbReference type="InterPro" id="IPR029041">
    <property type="entry name" value="FAD-linked_oxidoreductase-like"/>
</dbReference>
<dbReference type="InterPro" id="IPR008219">
    <property type="entry name" value="PRODH_bac_arc"/>
</dbReference>
<feature type="binding site" evidence="10">
    <location>
        <position position="136"/>
    </location>
    <ligand>
        <name>FAD</name>
        <dbReference type="ChEBI" id="CHEBI:57692"/>
    </ligand>
</feature>
<evidence type="ECO:0000256" key="3">
    <source>
        <dbReference type="ARBA" id="ARBA00022630"/>
    </source>
</evidence>
<accession>A0A8J7WRV2</accession>
<evidence type="ECO:0000256" key="1">
    <source>
        <dbReference type="ARBA" id="ARBA00004739"/>
    </source>
</evidence>